<comment type="caution">
    <text evidence="1">The sequence shown here is derived from an EMBL/GenBank/DDBJ whole genome shotgun (WGS) entry which is preliminary data.</text>
</comment>
<reference evidence="1" key="1">
    <citation type="submission" date="2020-05" db="EMBL/GenBank/DDBJ databases">
        <title>Large-scale comparative analyses of tick genomes elucidate their genetic diversity and vector capacities.</title>
        <authorList>
            <person name="Jia N."/>
            <person name="Wang J."/>
            <person name="Shi W."/>
            <person name="Du L."/>
            <person name="Sun Y."/>
            <person name="Zhan W."/>
            <person name="Jiang J."/>
            <person name="Wang Q."/>
            <person name="Zhang B."/>
            <person name="Ji P."/>
            <person name="Sakyi L.B."/>
            <person name="Cui X."/>
            <person name="Yuan T."/>
            <person name="Jiang B."/>
            <person name="Yang W."/>
            <person name="Lam T.T.-Y."/>
            <person name="Chang Q."/>
            <person name="Ding S."/>
            <person name="Wang X."/>
            <person name="Zhu J."/>
            <person name="Ruan X."/>
            <person name="Zhao L."/>
            <person name="Wei J."/>
            <person name="Que T."/>
            <person name="Du C."/>
            <person name="Cheng J."/>
            <person name="Dai P."/>
            <person name="Han X."/>
            <person name="Huang E."/>
            <person name="Gao Y."/>
            <person name="Liu J."/>
            <person name="Shao H."/>
            <person name="Ye R."/>
            <person name="Li L."/>
            <person name="Wei W."/>
            <person name="Wang X."/>
            <person name="Wang C."/>
            <person name="Yang T."/>
            <person name="Huo Q."/>
            <person name="Li W."/>
            <person name="Guo W."/>
            <person name="Chen H."/>
            <person name="Zhou L."/>
            <person name="Ni X."/>
            <person name="Tian J."/>
            <person name="Zhou Y."/>
            <person name="Sheng Y."/>
            <person name="Liu T."/>
            <person name="Pan Y."/>
            <person name="Xia L."/>
            <person name="Li J."/>
            <person name="Zhao F."/>
            <person name="Cao W."/>
        </authorList>
    </citation>
    <scope>NUCLEOTIDE SEQUENCE</scope>
    <source>
        <strain evidence="1">Hyas-2018</strain>
    </source>
</reference>
<gene>
    <name evidence="1" type="ORF">HPB50_006462</name>
</gene>
<name>A0ACB7RH46_HYAAI</name>
<dbReference type="EMBL" id="CM023489">
    <property type="protein sequence ID" value="KAH6921917.1"/>
    <property type="molecule type" value="Genomic_DNA"/>
</dbReference>
<evidence type="ECO:0000313" key="2">
    <source>
        <dbReference type="Proteomes" id="UP000821845"/>
    </source>
</evidence>
<keyword evidence="2" id="KW-1185">Reference proteome</keyword>
<sequence length="89" mass="9677">MARPSRVTKARVPANQTKKAATDDDDAASYRASAATQAFGSPCSHEDPHRDRETAAHGIPGLAAKFEGEVDEGERSENSLCRFRVYPLM</sequence>
<evidence type="ECO:0000313" key="1">
    <source>
        <dbReference type="EMBL" id="KAH6921917.1"/>
    </source>
</evidence>
<accession>A0ACB7RH46</accession>
<organism evidence="1 2">
    <name type="scientific">Hyalomma asiaticum</name>
    <name type="common">Tick</name>
    <dbReference type="NCBI Taxonomy" id="266040"/>
    <lineage>
        <taxon>Eukaryota</taxon>
        <taxon>Metazoa</taxon>
        <taxon>Ecdysozoa</taxon>
        <taxon>Arthropoda</taxon>
        <taxon>Chelicerata</taxon>
        <taxon>Arachnida</taxon>
        <taxon>Acari</taxon>
        <taxon>Parasitiformes</taxon>
        <taxon>Ixodida</taxon>
        <taxon>Ixodoidea</taxon>
        <taxon>Ixodidae</taxon>
        <taxon>Hyalomminae</taxon>
        <taxon>Hyalomma</taxon>
    </lineage>
</organism>
<dbReference type="Proteomes" id="UP000821845">
    <property type="component" value="Chromosome 9"/>
</dbReference>
<protein>
    <submittedName>
        <fullName evidence="1">Uncharacterized protein</fullName>
    </submittedName>
</protein>
<proteinExistence type="predicted"/>